<evidence type="ECO:0000259" key="11">
    <source>
        <dbReference type="PROSITE" id="PS51198"/>
    </source>
</evidence>
<comment type="similarity">
    <text evidence="1">Belongs to the helicase family. UvrD subfamily.</text>
</comment>
<proteinExistence type="inferred from homology"/>
<dbReference type="InterPro" id="IPR027417">
    <property type="entry name" value="P-loop_NTPase"/>
</dbReference>
<keyword evidence="3 10" id="KW-0378">Hydrolase</keyword>
<organism evidence="12 13">
    <name type="scientific">Zingiber officinale</name>
    <name type="common">Ginger</name>
    <name type="synonym">Amomum zingiber</name>
    <dbReference type="NCBI Taxonomy" id="94328"/>
    <lineage>
        <taxon>Eukaryota</taxon>
        <taxon>Viridiplantae</taxon>
        <taxon>Streptophyta</taxon>
        <taxon>Embryophyta</taxon>
        <taxon>Tracheophyta</taxon>
        <taxon>Spermatophyta</taxon>
        <taxon>Magnoliopsida</taxon>
        <taxon>Liliopsida</taxon>
        <taxon>Zingiberales</taxon>
        <taxon>Zingiberaceae</taxon>
        <taxon>Zingiber</taxon>
    </lineage>
</organism>
<evidence type="ECO:0000256" key="4">
    <source>
        <dbReference type="ARBA" id="ARBA00022806"/>
    </source>
</evidence>
<name>A0A8J5G7Q3_ZINOF</name>
<sequence length="556" mass="62361">MIPEKTILDDDLDEAFLHEVDAICEKRSTVKKERLGEEAVENKGCVVGGYKDLGSCRLRGLLEGIDPSNILAMTFTIAATSEMRDQIGIVAGKAVAKEIEISTFHSFCFQLAGSMKKSVESNPCCAPLWCKNFFANEDKANSSFPILFLFCLGSSSTCLEWDVVFIVKANDNEIPLLHEYNGVHQGATTLEERRLLYVVAMTRARKKYIVYVIMDSSWQVSTPFLQVQPPSSSSPRATKDGRFDRTESISDVLALAFLQFEPLCRGVRSPLLTIVGSLGHAYSILDRSAITRKYSLLEMRNRFDRIPMAQYGESIRRSVFVSNLHQKAKASGRTAEDCGINGDETGALILENYDKILSSCNALDFHDFISSSVKLLADFPEVYNECLSTWKAIVIDEFQDTSSLQYGLLRILASHNRVKIIGDEDQVCLFSSDICISSCFLLFLFLTASSPYSVLMVRLKKNYRSTKCIVEVSIKEWRNEDAQCAFVIDKILEMTSHDSMLTSPLAMLRFFTGDKSLEKHPKHVCKTGEYLLILMGLPFIGKRVAFCFRAEFLLAP</sequence>
<dbReference type="Gene3D" id="1.10.10.160">
    <property type="match status" value="1"/>
</dbReference>
<reference evidence="12 13" key="1">
    <citation type="submission" date="2020-08" db="EMBL/GenBank/DDBJ databases">
        <title>Plant Genome Project.</title>
        <authorList>
            <person name="Zhang R.-G."/>
        </authorList>
    </citation>
    <scope>NUCLEOTIDE SEQUENCE [LARGE SCALE GENOMIC DNA]</scope>
    <source>
        <tissue evidence="12">Rhizome</tissue>
    </source>
</reference>
<feature type="domain" description="UvrD-like helicase ATP-binding" evidence="11">
    <location>
        <begin position="1"/>
        <end position="466"/>
    </location>
</feature>
<dbReference type="GO" id="GO:0003677">
    <property type="term" value="F:DNA binding"/>
    <property type="evidence" value="ECO:0007669"/>
    <property type="project" value="InterPro"/>
</dbReference>
<evidence type="ECO:0000256" key="9">
    <source>
        <dbReference type="ARBA" id="ARBA00048988"/>
    </source>
</evidence>
<dbReference type="InterPro" id="IPR014017">
    <property type="entry name" value="DNA_helicase_UvrD-like_C"/>
</dbReference>
<evidence type="ECO:0000256" key="5">
    <source>
        <dbReference type="ARBA" id="ARBA00022840"/>
    </source>
</evidence>
<evidence type="ECO:0000256" key="1">
    <source>
        <dbReference type="ARBA" id="ARBA00009922"/>
    </source>
</evidence>
<dbReference type="GO" id="GO:0043138">
    <property type="term" value="F:3'-5' DNA helicase activity"/>
    <property type="evidence" value="ECO:0007669"/>
    <property type="project" value="UniProtKB-EC"/>
</dbReference>
<dbReference type="SUPFAM" id="SSF52540">
    <property type="entry name" value="P-loop containing nucleoside triphosphate hydrolases"/>
    <property type="match status" value="2"/>
</dbReference>
<gene>
    <name evidence="12" type="ORF">ZIOFF_045410</name>
</gene>
<dbReference type="GO" id="GO:0005524">
    <property type="term" value="F:ATP binding"/>
    <property type="evidence" value="ECO:0007669"/>
    <property type="project" value="UniProtKB-UniRule"/>
</dbReference>
<dbReference type="Proteomes" id="UP000734854">
    <property type="component" value="Unassembled WGS sequence"/>
</dbReference>
<protein>
    <recommendedName>
        <fullName evidence="8">DNA 3'-5' helicase</fullName>
        <ecNumber evidence="8">5.6.2.4</ecNumber>
    </recommendedName>
</protein>
<dbReference type="GO" id="GO:0005634">
    <property type="term" value="C:nucleus"/>
    <property type="evidence" value="ECO:0007669"/>
    <property type="project" value="TreeGrafter"/>
</dbReference>
<comment type="catalytic activity">
    <reaction evidence="7">
        <text>Couples ATP hydrolysis with the unwinding of duplex DNA by translocating in the 3'-5' direction.</text>
        <dbReference type="EC" id="5.6.2.4"/>
    </reaction>
</comment>
<evidence type="ECO:0000313" key="12">
    <source>
        <dbReference type="EMBL" id="KAG6497509.1"/>
    </source>
</evidence>
<comment type="caution">
    <text evidence="10">Lacks conserved residue(s) required for the propagation of feature annotation.</text>
</comment>
<evidence type="ECO:0000256" key="8">
    <source>
        <dbReference type="ARBA" id="ARBA00034808"/>
    </source>
</evidence>
<dbReference type="PANTHER" id="PTHR11070:SF61">
    <property type="entry name" value="DNA 3'-5' HELICASE"/>
    <property type="match status" value="1"/>
</dbReference>
<evidence type="ECO:0000256" key="6">
    <source>
        <dbReference type="ARBA" id="ARBA00023235"/>
    </source>
</evidence>
<evidence type="ECO:0000256" key="3">
    <source>
        <dbReference type="ARBA" id="ARBA00022801"/>
    </source>
</evidence>
<keyword evidence="2 10" id="KW-0547">Nucleotide-binding</keyword>
<dbReference type="GO" id="GO:0016787">
    <property type="term" value="F:hydrolase activity"/>
    <property type="evidence" value="ECO:0007669"/>
    <property type="project" value="UniProtKB-UniRule"/>
</dbReference>
<dbReference type="Gene3D" id="3.40.50.300">
    <property type="entry name" value="P-loop containing nucleotide triphosphate hydrolases"/>
    <property type="match status" value="2"/>
</dbReference>
<keyword evidence="5 10" id="KW-0067">ATP-binding</keyword>
<dbReference type="InterPro" id="IPR014016">
    <property type="entry name" value="UvrD-like_ATP-bd"/>
</dbReference>
<comment type="catalytic activity">
    <reaction evidence="9">
        <text>ATP + H2O = ADP + phosphate + H(+)</text>
        <dbReference type="Rhea" id="RHEA:13065"/>
        <dbReference type="ChEBI" id="CHEBI:15377"/>
        <dbReference type="ChEBI" id="CHEBI:15378"/>
        <dbReference type="ChEBI" id="CHEBI:30616"/>
        <dbReference type="ChEBI" id="CHEBI:43474"/>
        <dbReference type="ChEBI" id="CHEBI:456216"/>
        <dbReference type="EC" id="5.6.2.4"/>
    </reaction>
</comment>
<evidence type="ECO:0000256" key="10">
    <source>
        <dbReference type="PROSITE-ProRule" id="PRU00560"/>
    </source>
</evidence>
<dbReference type="Gene3D" id="3.30.160.800">
    <property type="match status" value="1"/>
</dbReference>
<evidence type="ECO:0000313" key="13">
    <source>
        <dbReference type="Proteomes" id="UP000734854"/>
    </source>
</evidence>
<dbReference type="Pfam" id="PF13361">
    <property type="entry name" value="UvrD_C"/>
    <property type="match status" value="1"/>
</dbReference>
<comment type="caution">
    <text evidence="12">The sequence shown here is derived from an EMBL/GenBank/DDBJ whole genome shotgun (WGS) entry which is preliminary data.</text>
</comment>
<dbReference type="GO" id="GO:0000725">
    <property type="term" value="P:recombinational repair"/>
    <property type="evidence" value="ECO:0007669"/>
    <property type="project" value="TreeGrafter"/>
</dbReference>
<dbReference type="PROSITE" id="PS51198">
    <property type="entry name" value="UVRD_HELICASE_ATP_BIND"/>
    <property type="match status" value="1"/>
</dbReference>
<keyword evidence="6" id="KW-0413">Isomerase</keyword>
<dbReference type="AlphaFoldDB" id="A0A8J5G7Q3"/>
<dbReference type="EC" id="5.6.2.4" evidence="8"/>
<dbReference type="InterPro" id="IPR013986">
    <property type="entry name" value="DExx_box_DNA_helicase_dom_sf"/>
</dbReference>
<dbReference type="InterPro" id="IPR000212">
    <property type="entry name" value="DNA_helicase_UvrD/REP"/>
</dbReference>
<evidence type="ECO:0000256" key="7">
    <source>
        <dbReference type="ARBA" id="ARBA00034617"/>
    </source>
</evidence>
<dbReference type="EMBL" id="JACMSC010000012">
    <property type="protein sequence ID" value="KAG6497509.1"/>
    <property type="molecule type" value="Genomic_DNA"/>
</dbReference>
<dbReference type="PANTHER" id="PTHR11070">
    <property type="entry name" value="UVRD / RECB / PCRA DNA HELICASE FAMILY MEMBER"/>
    <property type="match status" value="1"/>
</dbReference>
<keyword evidence="13" id="KW-1185">Reference proteome</keyword>
<keyword evidence="4 10" id="KW-0347">Helicase</keyword>
<dbReference type="Pfam" id="PF00580">
    <property type="entry name" value="UvrD-helicase"/>
    <property type="match status" value="2"/>
</dbReference>
<accession>A0A8J5G7Q3</accession>
<evidence type="ECO:0000256" key="2">
    <source>
        <dbReference type="ARBA" id="ARBA00022741"/>
    </source>
</evidence>